<comment type="similarity">
    <text evidence="2 6">Belongs to the peroxisomal membrane protein PXMP2/4 family.</text>
</comment>
<evidence type="ECO:0000256" key="4">
    <source>
        <dbReference type="ARBA" id="ARBA00022989"/>
    </source>
</evidence>
<reference evidence="7 8" key="1">
    <citation type="submission" date="2024-07" db="EMBL/GenBank/DDBJ databases">
        <title>Chromosome-level genome assembly of the water stick insect Ranatra chinensis (Heteroptera: Nepidae).</title>
        <authorList>
            <person name="Liu X."/>
        </authorList>
    </citation>
    <scope>NUCLEOTIDE SEQUENCE [LARGE SCALE GENOMIC DNA]</scope>
    <source>
        <strain evidence="7">Cailab_2021Rc</strain>
        <tissue evidence="7">Muscle</tissue>
    </source>
</reference>
<dbReference type="Pfam" id="PF04117">
    <property type="entry name" value="Mpv17_PMP22"/>
    <property type="match status" value="1"/>
</dbReference>
<dbReference type="EMBL" id="JBFDAA010000017">
    <property type="protein sequence ID" value="KAL1116711.1"/>
    <property type="molecule type" value="Genomic_DNA"/>
</dbReference>
<keyword evidence="3" id="KW-0812">Transmembrane</keyword>
<evidence type="ECO:0000256" key="2">
    <source>
        <dbReference type="ARBA" id="ARBA00006824"/>
    </source>
</evidence>
<evidence type="ECO:0008006" key="9">
    <source>
        <dbReference type="Google" id="ProtNLM"/>
    </source>
</evidence>
<dbReference type="InterPro" id="IPR007248">
    <property type="entry name" value="Mpv17_PMP22"/>
</dbReference>
<proteinExistence type="inferred from homology"/>
<name>A0ABD0XZS4_9HEMI</name>
<sequence>MDSTTTQTVPLKVARNWFGPTKLEQETTGHGLAAISSRIYIAVSFCVRYLGLYIDNRTMRNPHTRLTVLNRKYGLLRNLLQRTPKLSLDNELTIYNMILKPTWTLGIELWGPARESNIHRIQSVQSKIPSYDPRCSLGMFRELWRAAKTSGRKLIDSLYGRHLLVTNTVTSGAFMVAGDLIAQLIEANNPKWEGFDKNRSANMGIVGLVLGPIQHGMYNMLEHVYPLKTASHVIKKLAVDQFINSPFTISIILFGLDMLEGRTVEESVDEYKKKFWSLYLMDCLLSTPSQAINFRFCPPKYRVLYVNAFTIIYNVLLSGLKFNYDVP</sequence>
<evidence type="ECO:0000256" key="3">
    <source>
        <dbReference type="ARBA" id="ARBA00022692"/>
    </source>
</evidence>
<evidence type="ECO:0000256" key="1">
    <source>
        <dbReference type="ARBA" id="ARBA00004141"/>
    </source>
</evidence>
<keyword evidence="5" id="KW-0472">Membrane</keyword>
<comment type="caution">
    <text evidence="7">The sequence shown here is derived from an EMBL/GenBank/DDBJ whole genome shotgun (WGS) entry which is preliminary data.</text>
</comment>
<evidence type="ECO:0000256" key="5">
    <source>
        <dbReference type="ARBA" id="ARBA00023136"/>
    </source>
</evidence>
<gene>
    <name evidence="7" type="ORF">AAG570_005183</name>
</gene>
<evidence type="ECO:0000256" key="6">
    <source>
        <dbReference type="RuleBase" id="RU363053"/>
    </source>
</evidence>
<evidence type="ECO:0000313" key="8">
    <source>
        <dbReference type="Proteomes" id="UP001558652"/>
    </source>
</evidence>
<comment type="subcellular location">
    <subcellularLocation>
        <location evidence="1">Membrane</location>
        <topology evidence="1">Multi-pass membrane protein</topology>
    </subcellularLocation>
</comment>
<keyword evidence="4" id="KW-1133">Transmembrane helix</keyword>
<organism evidence="7 8">
    <name type="scientific">Ranatra chinensis</name>
    <dbReference type="NCBI Taxonomy" id="642074"/>
    <lineage>
        <taxon>Eukaryota</taxon>
        <taxon>Metazoa</taxon>
        <taxon>Ecdysozoa</taxon>
        <taxon>Arthropoda</taxon>
        <taxon>Hexapoda</taxon>
        <taxon>Insecta</taxon>
        <taxon>Pterygota</taxon>
        <taxon>Neoptera</taxon>
        <taxon>Paraneoptera</taxon>
        <taxon>Hemiptera</taxon>
        <taxon>Heteroptera</taxon>
        <taxon>Panheteroptera</taxon>
        <taxon>Nepomorpha</taxon>
        <taxon>Nepidae</taxon>
        <taxon>Ranatrinae</taxon>
        <taxon>Ranatra</taxon>
    </lineage>
</organism>
<evidence type="ECO:0000313" key="7">
    <source>
        <dbReference type="EMBL" id="KAL1116711.1"/>
    </source>
</evidence>
<dbReference type="Proteomes" id="UP001558652">
    <property type="component" value="Unassembled WGS sequence"/>
</dbReference>
<dbReference type="PANTHER" id="PTHR11266">
    <property type="entry name" value="PEROXISOMAL MEMBRANE PROTEIN 2, PXMP2 MPV17"/>
    <property type="match status" value="1"/>
</dbReference>
<dbReference type="AlphaFoldDB" id="A0ABD0XZS4"/>
<dbReference type="PANTHER" id="PTHR11266:SF81">
    <property type="entry name" value="GH12661P-RELATED"/>
    <property type="match status" value="1"/>
</dbReference>
<dbReference type="GO" id="GO:0016020">
    <property type="term" value="C:membrane"/>
    <property type="evidence" value="ECO:0007669"/>
    <property type="project" value="UniProtKB-SubCell"/>
</dbReference>
<protein>
    <recommendedName>
        <fullName evidence="9">Mpv17-like protein 2</fullName>
    </recommendedName>
</protein>
<accession>A0ABD0XZS4</accession>
<keyword evidence="8" id="KW-1185">Reference proteome</keyword>